<name>A0A5M4FI18_9ACTN</name>
<accession>A0A5M4FI18</accession>
<dbReference type="InterPro" id="IPR000026">
    <property type="entry name" value="N1-like"/>
</dbReference>
<dbReference type="GO" id="GO:0004521">
    <property type="term" value="F:RNA endonuclease activity"/>
    <property type="evidence" value="ECO:0007669"/>
    <property type="project" value="InterPro"/>
</dbReference>
<gene>
    <name evidence="3" type="ORF">ESP70_003035</name>
</gene>
<dbReference type="InterPro" id="IPR016191">
    <property type="entry name" value="Ribonuclease/ribotoxin"/>
</dbReference>
<evidence type="ECO:0000313" key="3">
    <source>
        <dbReference type="EMBL" id="KAA1399750.1"/>
    </source>
</evidence>
<evidence type="ECO:0000256" key="1">
    <source>
        <dbReference type="ARBA" id="ARBA00022722"/>
    </source>
</evidence>
<dbReference type="Gene3D" id="3.10.450.30">
    <property type="entry name" value="Microbial ribonucleases"/>
    <property type="match status" value="1"/>
</dbReference>
<dbReference type="OrthoDB" id="5326845at2"/>
<keyword evidence="1" id="KW-0540">Nuclease</keyword>
<organism evidence="3 4">
    <name type="scientific">Aeromicrobium ginsengisoli</name>
    <dbReference type="NCBI Taxonomy" id="363867"/>
    <lineage>
        <taxon>Bacteria</taxon>
        <taxon>Bacillati</taxon>
        <taxon>Actinomycetota</taxon>
        <taxon>Actinomycetes</taxon>
        <taxon>Propionibacteriales</taxon>
        <taxon>Nocardioidaceae</taxon>
        <taxon>Aeromicrobium</taxon>
    </lineage>
</organism>
<dbReference type="Proteomes" id="UP000380867">
    <property type="component" value="Unassembled WGS sequence"/>
</dbReference>
<comment type="caution">
    <text evidence="3">The sequence shown here is derived from an EMBL/GenBank/DDBJ whole genome shotgun (WGS) entry which is preliminary data.</text>
</comment>
<dbReference type="GO" id="GO:0016787">
    <property type="term" value="F:hydrolase activity"/>
    <property type="evidence" value="ECO:0007669"/>
    <property type="project" value="UniProtKB-KW"/>
</dbReference>
<dbReference type="GO" id="GO:0003723">
    <property type="term" value="F:RNA binding"/>
    <property type="evidence" value="ECO:0007669"/>
    <property type="project" value="InterPro"/>
</dbReference>
<keyword evidence="2" id="KW-0378">Hydrolase</keyword>
<sequence>MGAMRRSTWGLLVLAVVGLAIIGFLQQPRGGDDPTGARPSTAAFPPEVFETIALIESDGPFPYSRDGVVFMNREGLLPRHERGYWHEYTVPTPGESDRGARRIIAGRGGELYYTADHYRSFVRVKEPR</sequence>
<evidence type="ECO:0000313" key="4">
    <source>
        <dbReference type="Proteomes" id="UP000380867"/>
    </source>
</evidence>
<reference evidence="3" key="1">
    <citation type="submission" date="2019-09" db="EMBL/GenBank/DDBJ databases">
        <authorList>
            <person name="Li J."/>
        </authorList>
    </citation>
    <scope>NUCLEOTIDE SEQUENCE [LARGE SCALE GENOMIC DNA]</scope>
    <source>
        <strain evidence="3">JCM 14732</strain>
    </source>
</reference>
<dbReference type="Pfam" id="PF00545">
    <property type="entry name" value="Ribonuclease"/>
    <property type="match status" value="1"/>
</dbReference>
<dbReference type="EMBL" id="SDPQ02000001">
    <property type="protein sequence ID" value="KAA1399750.1"/>
    <property type="molecule type" value="Genomic_DNA"/>
</dbReference>
<keyword evidence="4" id="KW-1185">Reference proteome</keyword>
<evidence type="ECO:0000256" key="2">
    <source>
        <dbReference type="ARBA" id="ARBA00022801"/>
    </source>
</evidence>
<protein>
    <submittedName>
        <fullName evidence="3">Ribonuclease N1</fullName>
    </submittedName>
</protein>
<dbReference type="SUPFAM" id="SSF53933">
    <property type="entry name" value="Microbial ribonucleases"/>
    <property type="match status" value="1"/>
</dbReference>
<proteinExistence type="predicted"/>
<dbReference type="AlphaFoldDB" id="A0A5M4FI18"/>